<dbReference type="EMBL" id="BAABRN010000019">
    <property type="protein sequence ID" value="GAA5502206.1"/>
    <property type="molecule type" value="Genomic_DNA"/>
</dbReference>
<dbReference type="SUPFAM" id="SSF56112">
    <property type="entry name" value="Protein kinase-like (PK-like)"/>
    <property type="match status" value="1"/>
</dbReference>
<dbReference type="InterPro" id="IPR011009">
    <property type="entry name" value="Kinase-like_dom_sf"/>
</dbReference>
<dbReference type="PANTHER" id="PTHR21310">
    <property type="entry name" value="AMINOGLYCOSIDE PHOSPHOTRANSFERASE-RELATED-RELATED"/>
    <property type="match status" value="1"/>
</dbReference>
<reference evidence="2 3" key="1">
    <citation type="submission" date="2024-02" db="EMBL/GenBank/DDBJ databases">
        <title>Deinococcus xinjiangensis NBRC 107630.</title>
        <authorList>
            <person name="Ichikawa N."/>
            <person name="Katano-Makiyama Y."/>
            <person name="Hidaka K."/>
        </authorList>
    </citation>
    <scope>NUCLEOTIDE SEQUENCE [LARGE SCALE GENOMIC DNA]</scope>
    <source>
        <strain evidence="2 3">NBRC 107630</strain>
    </source>
</reference>
<keyword evidence="3" id="KW-1185">Reference proteome</keyword>
<proteinExistence type="predicted"/>
<sequence>MLAELAPRAALLHTEPLTGGVSATVTALEVLQGGQRQKWVLRQYGVRDLATKPRVAAQEFALLERLYAAGLPVPKPLAYTAGALLTEFLNGQNGTQTPPDPIQMAQFLARLHAVEAASVGLPALSSPPTNTIPDESLSESNIRATLSAFSEPIAPSVMLHGDFWAGNTLWDGGQLSGVIDWEDAALGPALADLSNGRLELLFFAGEAAMHALTAEYRRLTAANFSALPYWDLRAALRLCGRLHTWGLPELQEGQMREQHAWFVKQACSAL</sequence>
<comment type="caution">
    <text evidence="2">The sequence shown here is derived from an EMBL/GenBank/DDBJ whole genome shotgun (WGS) entry which is preliminary data.</text>
</comment>
<evidence type="ECO:0000313" key="3">
    <source>
        <dbReference type="Proteomes" id="UP001458946"/>
    </source>
</evidence>
<gene>
    <name evidence="2" type="primary">thiK</name>
    <name evidence="2" type="ORF">Dxin01_01945</name>
</gene>
<keyword evidence="2" id="KW-0808">Transferase</keyword>
<accession>A0ABP9VC40</accession>
<organism evidence="2 3">
    <name type="scientific">Deinococcus xinjiangensis</name>
    <dbReference type="NCBI Taxonomy" id="457454"/>
    <lineage>
        <taxon>Bacteria</taxon>
        <taxon>Thermotogati</taxon>
        <taxon>Deinococcota</taxon>
        <taxon>Deinococci</taxon>
        <taxon>Deinococcales</taxon>
        <taxon>Deinococcaceae</taxon>
        <taxon>Deinococcus</taxon>
    </lineage>
</organism>
<name>A0ABP9VC40_9DEIO</name>
<evidence type="ECO:0000259" key="1">
    <source>
        <dbReference type="Pfam" id="PF01636"/>
    </source>
</evidence>
<evidence type="ECO:0000313" key="2">
    <source>
        <dbReference type="EMBL" id="GAA5502206.1"/>
    </source>
</evidence>
<protein>
    <submittedName>
        <fullName evidence="2">Thiamine kinase</fullName>
    </submittedName>
</protein>
<dbReference type="Pfam" id="PF01636">
    <property type="entry name" value="APH"/>
    <property type="match status" value="1"/>
</dbReference>
<keyword evidence="2" id="KW-0418">Kinase</keyword>
<dbReference type="Gene3D" id="3.90.1200.10">
    <property type="match status" value="1"/>
</dbReference>
<dbReference type="RefSeq" id="WP_353542179.1">
    <property type="nucleotide sequence ID" value="NZ_BAABRN010000019.1"/>
</dbReference>
<dbReference type="InterPro" id="IPR002575">
    <property type="entry name" value="Aminoglycoside_PTrfase"/>
</dbReference>
<dbReference type="InterPro" id="IPR051678">
    <property type="entry name" value="AGP_Transferase"/>
</dbReference>
<dbReference type="Gene3D" id="3.30.200.20">
    <property type="entry name" value="Phosphorylase Kinase, domain 1"/>
    <property type="match status" value="1"/>
</dbReference>
<dbReference type="GO" id="GO:0016301">
    <property type="term" value="F:kinase activity"/>
    <property type="evidence" value="ECO:0007669"/>
    <property type="project" value="UniProtKB-KW"/>
</dbReference>
<feature type="domain" description="Aminoglycoside phosphotransferase" evidence="1">
    <location>
        <begin position="15"/>
        <end position="194"/>
    </location>
</feature>
<dbReference type="Proteomes" id="UP001458946">
    <property type="component" value="Unassembled WGS sequence"/>
</dbReference>